<dbReference type="Gene3D" id="3.10.129.10">
    <property type="entry name" value="Hotdog Thioesterase"/>
    <property type="match status" value="1"/>
</dbReference>
<dbReference type="OrthoDB" id="4235906at2"/>
<dbReference type="GO" id="GO:0019171">
    <property type="term" value="F:(3R)-hydroxyacyl-[acyl-carrier-protein] dehydratase activity"/>
    <property type="evidence" value="ECO:0007669"/>
    <property type="project" value="TreeGrafter"/>
</dbReference>
<dbReference type="InterPro" id="IPR029069">
    <property type="entry name" value="HotDog_dom_sf"/>
</dbReference>
<dbReference type="InterPro" id="IPR002539">
    <property type="entry name" value="MaoC-like_dom"/>
</dbReference>
<protein>
    <submittedName>
        <fullName evidence="2">Hydratase</fullName>
    </submittedName>
</protein>
<feature type="domain" description="MaoC-like" evidence="1">
    <location>
        <begin position="5"/>
        <end position="100"/>
    </location>
</feature>
<name>A0A4D7B5H0_9HYPH</name>
<proteinExistence type="predicted"/>
<evidence type="ECO:0000313" key="3">
    <source>
        <dbReference type="Proteomes" id="UP000298781"/>
    </source>
</evidence>
<evidence type="ECO:0000259" key="1">
    <source>
        <dbReference type="Pfam" id="PF01575"/>
    </source>
</evidence>
<dbReference type="EMBL" id="CP039690">
    <property type="protein sequence ID" value="QCI69099.1"/>
    <property type="molecule type" value="Genomic_DNA"/>
</dbReference>
<reference evidence="2 3" key="1">
    <citation type="submission" date="2019-04" db="EMBL/GenBank/DDBJ databases">
        <title>Phreatobacter aquaticus sp. nov.</title>
        <authorList>
            <person name="Choi A."/>
        </authorList>
    </citation>
    <scope>NUCLEOTIDE SEQUENCE [LARGE SCALE GENOMIC DNA]</scope>
    <source>
        <strain evidence="2 3">KCTC 52518</strain>
    </source>
</reference>
<dbReference type="SUPFAM" id="SSF54637">
    <property type="entry name" value="Thioesterase/thiol ester dehydrase-isomerase"/>
    <property type="match status" value="1"/>
</dbReference>
<dbReference type="InterPro" id="IPR050965">
    <property type="entry name" value="UPF0336/Enoyl-CoA_hydratase"/>
</dbReference>
<keyword evidence="3" id="KW-1185">Reference proteome</keyword>
<gene>
    <name evidence="2" type="ORF">E8M01_08105</name>
</gene>
<organism evidence="2 3">
    <name type="scientific">Phreatobacter stygius</name>
    <dbReference type="NCBI Taxonomy" id="1940610"/>
    <lineage>
        <taxon>Bacteria</taxon>
        <taxon>Pseudomonadati</taxon>
        <taxon>Pseudomonadota</taxon>
        <taxon>Alphaproteobacteria</taxon>
        <taxon>Hyphomicrobiales</taxon>
        <taxon>Phreatobacteraceae</taxon>
        <taxon>Phreatobacter</taxon>
    </lineage>
</organism>
<sequence length="138" mass="15006">MADATITAGPLFSETVTLTQADFDLFARVSGDDNPIHVDPGFSRATRFGRTVAHGMLLYTVLWGLLRRQWPDARQTGQTLMFPAPAFADEPLVFTGRVEAIEVTGVRLTFRVIRLADGEPVCEATAAVAISGSDHESR</sequence>
<dbReference type="KEGG" id="pstg:E8M01_08105"/>
<evidence type="ECO:0000313" key="2">
    <source>
        <dbReference type="EMBL" id="QCI69099.1"/>
    </source>
</evidence>
<dbReference type="GO" id="GO:0006633">
    <property type="term" value="P:fatty acid biosynthetic process"/>
    <property type="evidence" value="ECO:0007669"/>
    <property type="project" value="TreeGrafter"/>
</dbReference>
<accession>A0A4D7B5H0</accession>
<dbReference type="AlphaFoldDB" id="A0A4D7B5H0"/>
<dbReference type="PANTHER" id="PTHR43437">
    <property type="entry name" value="HYDROXYACYL-THIOESTER DEHYDRATASE TYPE 2, MITOCHONDRIAL-RELATED"/>
    <property type="match status" value="1"/>
</dbReference>
<dbReference type="PANTHER" id="PTHR43437:SF3">
    <property type="entry name" value="HYDROXYACYL-THIOESTER DEHYDRATASE TYPE 2, MITOCHONDRIAL"/>
    <property type="match status" value="1"/>
</dbReference>
<dbReference type="Proteomes" id="UP000298781">
    <property type="component" value="Chromosome"/>
</dbReference>
<dbReference type="Pfam" id="PF01575">
    <property type="entry name" value="MaoC_dehydratas"/>
    <property type="match status" value="1"/>
</dbReference>